<dbReference type="Pfam" id="PF01594">
    <property type="entry name" value="AI-2E_transport"/>
    <property type="match status" value="1"/>
</dbReference>
<evidence type="ECO:0000256" key="6">
    <source>
        <dbReference type="ARBA" id="ARBA00022989"/>
    </source>
</evidence>
<keyword evidence="3" id="KW-0813">Transport</keyword>
<comment type="caution">
    <text evidence="10">The sequence shown here is derived from an EMBL/GenBank/DDBJ whole genome shotgun (WGS) entry which is preliminary data.</text>
</comment>
<feature type="transmembrane region" description="Helical" evidence="9">
    <location>
        <begin position="36"/>
        <end position="55"/>
    </location>
</feature>
<feature type="transmembrane region" description="Helical" evidence="9">
    <location>
        <begin position="204"/>
        <end position="226"/>
    </location>
</feature>
<keyword evidence="4" id="KW-1003">Cell membrane</keyword>
<keyword evidence="11" id="KW-1185">Reference proteome</keyword>
<proteinExistence type="inferred from homology"/>
<feature type="transmembrane region" description="Helical" evidence="9">
    <location>
        <begin position="303"/>
        <end position="330"/>
    </location>
</feature>
<feature type="transmembrane region" description="Helical" evidence="9">
    <location>
        <begin position="266"/>
        <end position="283"/>
    </location>
</feature>
<evidence type="ECO:0000313" key="11">
    <source>
        <dbReference type="Proteomes" id="UP000608754"/>
    </source>
</evidence>
<keyword evidence="6 9" id="KW-1133">Transmembrane helix</keyword>
<evidence type="ECO:0000256" key="5">
    <source>
        <dbReference type="ARBA" id="ARBA00022692"/>
    </source>
</evidence>
<feature type="transmembrane region" description="Helical" evidence="9">
    <location>
        <begin position="12"/>
        <end position="30"/>
    </location>
</feature>
<accession>A0A8J7FN59</accession>
<feature type="region of interest" description="Disordered" evidence="8">
    <location>
        <begin position="359"/>
        <end position="384"/>
    </location>
</feature>
<dbReference type="EMBL" id="JADGIK010000001">
    <property type="protein sequence ID" value="MBF0596019.1"/>
    <property type="molecule type" value="Genomic_DNA"/>
</dbReference>
<keyword evidence="7 9" id="KW-0472">Membrane</keyword>
<evidence type="ECO:0000256" key="4">
    <source>
        <dbReference type="ARBA" id="ARBA00022475"/>
    </source>
</evidence>
<name>A0A8J7FN59_9FLAO</name>
<gene>
    <name evidence="10" type="ORF">IM532_00835</name>
</gene>
<dbReference type="GO" id="GO:0055085">
    <property type="term" value="P:transmembrane transport"/>
    <property type="evidence" value="ECO:0007669"/>
    <property type="project" value="TreeGrafter"/>
</dbReference>
<evidence type="ECO:0000256" key="3">
    <source>
        <dbReference type="ARBA" id="ARBA00022448"/>
    </source>
</evidence>
<feature type="transmembrane region" description="Helical" evidence="9">
    <location>
        <begin position="67"/>
        <end position="89"/>
    </location>
</feature>
<dbReference type="AlphaFoldDB" id="A0A8J7FN59"/>
<dbReference type="InterPro" id="IPR002549">
    <property type="entry name" value="AI-2E-like"/>
</dbReference>
<evidence type="ECO:0000256" key="9">
    <source>
        <dbReference type="SAM" id="Phobius"/>
    </source>
</evidence>
<feature type="transmembrane region" description="Helical" evidence="9">
    <location>
        <begin position="232"/>
        <end position="259"/>
    </location>
</feature>
<feature type="transmembrane region" description="Helical" evidence="9">
    <location>
        <begin position="146"/>
        <end position="170"/>
    </location>
</feature>
<comment type="similarity">
    <text evidence="2">Belongs to the autoinducer-2 exporter (AI-2E) (TC 2.A.86) family.</text>
</comment>
<organism evidence="10 11">
    <name type="scientific">Faecalibacter rhinopitheci</name>
    <dbReference type="NCBI Taxonomy" id="2779678"/>
    <lineage>
        <taxon>Bacteria</taxon>
        <taxon>Pseudomonadati</taxon>
        <taxon>Bacteroidota</taxon>
        <taxon>Flavobacteriia</taxon>
        <taxon>Flavobacteriales</taxon>
        <taxon>Weeksellaceae</taxon>
        <taxon>Faecalibacter</taxon>
    </lineage>
</organism>
<evidence type="ECO:0000256" key="1">
    <source>
        <dbReference type="ARBA" id="ARBA00004651"/>
    </source>
</evidence>
<sequence length="384" mass="42917">MNKNIQLNKLSLNLATSLLAIILIVFILYITQTVVVPILFSVIVAVMVFPLAKILERIGFNRTFSTIISLILASAFFSGLSYVIVLQVVEIAKDAAMIVTKLEVLYKESLNWVTKTFNISQSELLDNALVELKEAFSTISKYAMTFFQSFGSVLTSFILIPIFAFFFLYYRDFFKSFFLKVFKSTPREKVEDTLNKMYEALQNYMVGQLTVMFIVAILNTIGLYILGIDHAWFFGVLASLLMILPYVGIAIGSIFPAIFALATMDSPYYALGVVGWFQVVQFLEGNFITPNIVGSKVSLNPMVSMLAIILGGMLFGFAGFILALPLAALLKVIFDSIPQLEAFGYLLGDPEIENKKMEEVENKNNLEEEEESSELINSDDSTTN</sequence>
<dbReference type="PANTHER" id="PTHR21716:SF53">
    <property type="entry name" value="PERMEASE PERM-RELATED"/>
    <property type="match status" value="1"/>
</dbReference>
<reference evidence="10" key="1">
    <citation type="submission" date="2020-10" db="EMBL/GenBank/DDBJ databases">
        <authorList>
            <person name="Lu T."/>
            <person name="Wang Q."/>
            <person name="Han X."/>
        </authorList>
    </citation>
    <scope>NUCLEOTIDE SEQUENCE</scope>
    <source>
        <strain evidence="10">WQ 117</strain>
    </source>
</reference>
<evidence type="ECO:0000256" key="2">
    <source>
        <dbReference type="ARBA" id="ARBA00009773"/>
    </source>
</evidence>
<dbReference type="GO" id="GO:0005886">
    <property type="term" value="C:plasma membrane"/>
    <property type="evidence" value="ECO:0007669"/>
    <property type="project" value="UniProtKB-SubCell"/>
</dbReference>
<protein>
    <submittedName>
        <fullName evidence="10">AI-2E family transporter</fullName>
    </submittedName>
</protein>
<dbReference type="PANTHER" id="PTHR21716">
    <property type="entry name" value="TRANSMEMBRANE PROTEIN"/>
    <property type="match status" value="1"/>
</dbReference>
<keyword evidence="5 9" id="KW-0812">Transmembrane</keyword>
<comment type="subcellular location">
    <subcellularLocation>
        <location evidence="1">Cell membrane</location>
        <topology evidence="1">Multi-pass membrane protein</topology>
    </subcellularLocation>
</comment>
<evidence type="ECO:0000313" key="10">
    <source>
        <dbReference type="EMBL" id="MBF0596019.1"/>
    </source>
</evidence>
<dbReference type="Proteomes" id="UP000608754">
    <property type="component" value="Unassembled WGS sequence"/>
</dbReference>
<evidence type="ECO:0000256" key="8">
    <source>
        <dbReference type="SAM" id="MobiDB-lite"/>
    </source>
</evidence>
<dbReference type="RefSeq" id="WP_194181551.1">
    <property type="nucleotide sequence ID" value="NZ_JADGIK010000001.1"/>
</dbReference>
<evidence type="ECO:0000256" key="7">
    <source>
        <dbReference type="ARBA" id="ARBA00023136"/>
    </source>
</evidence>